<reference evidence="12" key="1">
    <citation type="submission" date="2015-05" db="EMBL/GenBank/DDBJ databases">
        <title>Permanent draft genome of Rhodopirellula islandicus K833.</title>
        <authorList>
            <person name="Kizina J."/>
            <person name="Richter M."/>
            <person name="Glockner F.O."/>
            <person name="Harder J."/>
        </authorList>
    </citation>
    <scope>NUCLEOTIDE SEQUENCE [LARGE SCALE GENOMIC DNA]</scope>
    <source>
        <strain evidence="12">K833</strain>
    </source>
</reference>
<evidence type="ECO:0000256" key="3">
    <source>
        <dbReference type="ARBA" id="ARBA00022694"/>
    </source>
</evidence>
<dbReference type="EMBL" id="LECT01000026">
    <property type="protein sequence ID" value="KLU04670.1"/>
    <property type="molecule type" value="Genomic_DNA"/>
</dbReference>
<dbReference type="GO" id="GO:0004810">
    <property type="term" value="F:CCA tRNA nucleotidyltransferase activity"/>
    <property type="evidence" value="ECO:0007669"/>
    <property type="project" value="UniProtKB-EC"/>
</dbReference>
<dbReference type="STRING" id="595434.RISK_003292"/>
<dbReference type="InterPro" id="IPR002646">
    <property type="entry name" value="PolA_pol_head_dom"/>
</dbReference>
<keyword evidence="2 8" id="KW-0808">Transferase</keyword>
<dbReference type="GO" id="GO:0000166">
    <property type="term" value="F:nucleotide binding"/>
    <property type="evidence" value="ECO:0007669"/>
    <property type="project" value="UniProtKB-KW"/>
</dbReference>
<evidence type="ECO:0000256" key="8">
    <source>
        <dbReference type="RuleBase" id="RU003953"/>
    </source>
</evidence>
<keyword evidence="7" id="KW-0460">Magnesium</keyword>
<dbReference type="InterPro" id="IPR043519">
    <property type="entry name" value="NT_sf"/>
</dbReference>
<evidence type="ECO:0000256" key="5">
    <source>
        <dbReference type="ARBA" id="ARBA00022723"/>
    </source>
</evidence>
<evidence type="ECO:0000259" key="11">
    <source>
        <dbReference type="Pfam" id="PF12627"/>
    </source>
</evidence>
<dbReference type="GO" id="GO:0008033">
    <property type="term" value="P:tRNA processing"/>
    <property type="evidence" value="ECO:0007669"/>
    <property type="project" value="UniProtKB-KW"/>
</dbReference>
<dbReference type="GO" id="GO:0000049">
    <property type="term" value="F:tRNA binding"/>
    <property type="evidence" value="ECO:0007669"/>
    <property type="project" value="TreeGrafter"/>
</dbReference>
<feature type="domain" description="Poly A polymerase head" evidence="10">
    <location>
        <begin position="60"/>
        <end position="198"/>
    </location>
</feature>
<protein>
    <submittedName>
        <fullName evidence="12">tRNA nucleotidyltransferase</fullName>
        <ecNumber evidence="12">2.7.7.72</ecNumber>
    </submittedName>
</protein>
<feature type="region of interest" description="Disordered" evidence="9">
    <location>
        <begin position="1"/>
        <end position="29"/>
    </location>
</feature>
<dbReference type="Gene3D" id="1.10.3090.10">
    <property type="entry name" value="cca-adding enzyme, domain 2"/>
    <property type="match status" value="1"/>
</dbReference>
<dbReference type="Pfam" id="PF12627">
    <property type="entry name" value="PolyA_pol_RNAbd"/>
    <property type="match status" value="1"/>
</dbReference>
<organism evidence="12 13">
    <name type="scientific">Rhodopirellula islandica</name>
    <dbReference type="NCBI Taxonomy" id="595434"/>
    <lineage>
        <taxon>Bacteria</taxon>
        <taxon>Pseudomonadati</taxon>
        <taxon>Planctomycetota</taxon>
        <taxon>Planctomycetia</taxon>
        <taxon>Pirellulales</taxon>
        <taxon>Pirellulaceae</taxon>
        <taxon>Rhodopirellula</taxon>
    </lineage>
</organism>
<feature type="domain" description="tRNA nucleotidyltransferase/poly(A) polymerase RNA and SrmB- binding" evidence="11">
    <location>
        <begin position="225"/>
        <end position="285"/>
    </location>
</feature>
<dbReference type="PANTHER" id="PTHR46173">
    <property type="entry name" value="CCA TRNA NUCLEOTIDYLTRANSFERASE 1, MITOCHONDRIAL"/>
    <property type="match status" value="1"/>
</dbReference>
<sequence>MVASFRNSGGTTPREIVAPKNSTSHSPMPDFPTEILNSPAAAEAVRIITELKNAGFEAVLAGGCVRDALLGRTPKDFDVATDATPDSVRDVFGKRNTLAFGESFGVIGVLPPRPETTEHPASNAKESAGKLMPTEVATFRADGSYSDGRRPDSVTYGDAEADALRRDFTINGMFYDVFESRIIDHVGGVDDLAKGHLRTIGKAIQRFEEDKLRMLRAVRFATTLGFSIEHKTFAAIQNHASDISVVSGERIGAEMRRVMTAPAVDFGLETLVDTGLSLHIWPQLQTMNWTEFSTAIQAAKRPSFEVAMAIALFHLPGDSMHTLRLIFDDWKLSVAERRAIEAALTHAETITQCDGLAWSKLQPILVDADAPTIVGTARALAPKSRGVARAGRALSGAPNELDPPPLVTGADLISSGMRPGPEFKAILQSIRDDQLDGKLNSREEALKRIPTGDE</sequence>
<evidence type="ECO:0000313" key="12">
    <source>
        <dbReference type="EMBL" id="KLU04670.1"/>
    </source>
</evidence>
<proteinExistence type="inferred from homology"/>
<evidence type="ECO:0000256" key="7">
    <source>
        <dbReference type="ARBA" id="ARBA00022842"/>
    </source>
</evidence>
<keyword evidence="13" id="KW-1185">Reference proteome</keyword>
<dbReference type="EC" id="2.7.7.72" evidence="12"/>
<dbReference type="SUPFAM" id="SSF81301">
    <property type="entry name" value="Nucleotidyltransferase"/>
    <property type="match status" value="1"/>
</dbReference>
<keyword evidence="8" id="KW-0694">RNA-binding</keyword>
<comment type="similarity">
    <text evidence="8">Belongs to the tRNA nucleotidyltransferase/poly(A) polymerase family.</text>
</comment>
<evidence type="ECO:0000313" key="13">
    <source>
        <dbReference type="Proteomes" id="UP000036367"/>
    </source>
</evidence>
<evidence type="ECO:0000256" key="6">
    <source>
        <dbReference type="ARBA" id="ARBA00022741"/>
    </source>
</evidence>
<keyword evidence="5" id="KW-0479">Metal-binding</keyword>
<comment type="caution">
    <text evidence="12">The sequence shown here is derived from an EMBL/GenBank/DDBJ whole genome shotgun (WGS) entry which is preliminary data.</text>
</comment>
<evidence type="ECO:0000256" key="2">
    <source>
        <dbReference type="ARBA" id="ARBA00022679"/>
    </source>
</evidence>
<dbReference type="GO" id="GO:0046872">
    <property type="term" value="F:metal ion binding"/>
    <property type="evidence" value="ECO:0007669"/>
    <property type="project" value="UniProtKB-KW"/>
</dbReference>
<evidence type="ECO:0000259" key="10">
    <source>
        <dbReference type="Pfam" id="PF01743"/>
    </source>
</evidence>
<dbReference type="PANTHER" id="PTHR46173:SF1">
    <property type="entry name" value="CCA TRNA NUCLEOTIDYLTRANSFERASE 1, MITOCHONDRIAL"/>
    <property type="match status" value="1"/>
</dbReference>
<dbReference type="AlphaFoldDB" id="A0A0J1BDQ6"/>
<comment type="cofactor">
    <cofactor evidence="1">
        <name>Mg(2+)</name>
        <dbReference type="ChEBI" id="CHEBI:18420"/>
    </cofactor>
</comment>
<evidence type="ECO:0000256" key="4">
    <source>
        <dbReference type="ARBA" id="ARBA00022695"/>
    </source>
</evidence>
<accession>A0A0J1BDQ6</accession>
<dbReference type="CDD" id="cd05398">
    <property type="entry name" value="NT_ClassII-CCAase"/>
    <property type="match status" value="1"/>
</dbReference>
<evidence type="ECO:0000256" key="1">
    <source>
        <dbReference type="ARBA" id="ARBA00001946"/>
    </source>
</evidence>
<dbReference type="PATRIC" id="fig|595434.4.peg.3142"/>
<keyword evidence="3" id="KW-0819">tRNA processing</keyword>
<evidence type="ECO:0000256" key="9">
    <source>
        <dbReference type="SAM" id="MobiDB-lite"/>
    </source>
</evidence>
<dbReference type="InterPro" id="IPR032828">
    <property type="entry name" value="PolyA_RNA-bd"/>
</dbReference>
<keyword evidence="6" id="KW-0547">Nucleotide-binding</keyword>
<dbReference type="SUPFAM" id="SSF81891">
    <property type="entry name" value="Poly A polymerase C-terminal region-like"/>
    <property type="match status" value="1"/>
</dbReference>
<dbReference type="Pfam" id="PF01743">
    <property type="entry name" value="PolyA_pol"/>
    <property type="match status" value="1"/>
</dbReference>
<dbReference type="InterPro" id="IPR050264">
    <property type="entry name" value="Bact_CCA-adding_enz_type3_sf"/>
</dbReference>
<name>A0A0J1BDQ6_RHOIS</name>
<dbReference type="Gene3D" id="3.30.460.10">
    <property type="entry name" value="Beta Polymerase, domain 2"/>
    <property type="match status" value="1"/>
</dbReference>
<keyword evidence="4 12" id="KW-0548">Nucleotidyltransferase</keyword>
<feature type="compositionally biased region" description="Polar residues" evidence="9">
    <location>
        <begin position="1"/>
        <end position="11"/>
    </location>
</feature>
<gene>
    <name evidence="12" type="ORF">RISK_003292</name>
</gene>
<dbReference type="Proteomes" id="UP000036367">
    <property type="component" value="Unassembled WGS sequence"/>
</dbReference>